<dbReference type="AlphaFoldDB" id="A0A3M8CUE0"/>
<evidence type="ECO:0000256" key="10">
    <source>
        <dbReference type="PROSITE-ProRule" id="PRU10072"/>
    </source>
</evidence>
<evidence type="ECO:0000259" key="12">
    <source>
        <dbReference type="SMART" id="SM00986"/>
    </source>
</evidence>
<comment type="catalytic activity">
    <reaction evidence="1 9 11">
        <text>Hydrolyzes single-stranded DNA or mismatched double-stranded DNA and polynucleotides, releasing free uracil.</text>
        <dbReference type="EC" id="3.2.2.27"/>
    </reaction>
</comment>
<keyword evidence="8 9" id="KW-0234">DNA repair</keyword>
<reference evidence="13 14" key="1">
    <citation type="submission" date="2018-10" db="EMBL/GenBank/DDBJ databases">
        <title>Phylogenomics of Brevibacillus.</title>
        <authorList>
            <person name="Dunlap C."/>
        </authorList>
    </citation>
    <scope>NUCLEOTIDE SEQUENCE [LARGE SCALE GENOMIC DNA]</scope>
    <source>
        <strain evidence="13 14">JCM 15774</strain>
    </source>
</reference>
<keyword evidence="9" id="KW-0963">Cytoplasm</keyword>
<keyword evidence="13" id="KW-0326">Glycosidase</keyword>
<dbReference type="NCBIfam" id="TIGR00628">
    <property type="entry name" value="ung"/>
    <property type="match status" value="1"/>
</dbReference>
<dbReference type="InterPro" id="IPR002043">
    <property type="entry name" value="UDG_fam1"/>
</dbReference>
<name>A0A3M8CUE0_9BACL</name>
<feature type="active site" description="Proton acceptor" evidence="9 10">
    <location>
        <position position="65"/>
    </location>
</feature>
<feature type="domain" description="Uracil-DNA glycosylase-like" evidence="12">
    <location>
        <begin position="50"/>
        <end position="210"/>
    </location>
</feature>
<dbReference type="CDD" id="cd10027">
    <property type="entry name" value="UDG-F1-like"/>
    <property type="match status" value="1"/>
</dbReference>
<comment type="function">
    <text evidence="2 9 11">Excises uracil residues from the DNA which can arise as a result of misincorporation of dUMP residues by DNA polymerase or due to deamination of cytosine.</text>
</comment>
<dbReference type="GO" id="GO:0005737">
    <property type="term" value="C:cytoplasm"/>
    <property type="evidence" value="ECO:0007669"/>
    <property type="project" value="UniProtKB-SubCell"/>
</dbReference>
<dbReference type="InterPro" id="IPR005122">
    <property type="entry name" value="Uracil-DNA_glycosylase-like"/>
</dbReference>
<dbReference type="NCBIfam" id="NF003588">
    <property type="entry name" value="PRK05254.1-1"/>
    <property type="match status" value="1"/>
</dbReference>
<keyword evidence="14" id="KW-1185">Reference proteome</keyword>
<dbReference type="NCBIfam" id="NF003591">
    <property type="entry name" value="PRK05254.1-4"/>
    <property type="match status" value="1"/>
</dbReference>
<comment type="subcellular location">
    <subcellularLocation>
        <location evidence="9">Cytoplasm</location>
    </subcellularLocation>
</comment>
<dbReference type="EMBL" id="RHHU01000020">
    <property type="protein sequence ID" value="RNB79410.1"/>
    <property type="molecule type" value="Genomic_DNA"/>
</dbReference>
<organism evidence="13 14">
    <name type="scientific">Brevibacillus nitrificans</name>
    <dbReference type="NCBI Taxonomy" id="651560"/>
    <lineage>
        <taxon>Bacteria</taxon>
        <taxon>Bacillati</taxon>
        <taxon>Bacillota</taxon>
        <taxon>Bacilli</taxon>
        <taxon>Bacillales</taxon>
        <taxon>Paenibacillaceae</taxon>
        <taxon>Brevibacillus</taxon>
    </lineage>
</organism>
<keyword evidence="7 9" id="KW-0378">Hydrolase</keyword>
<evidence type="ECO:0000256" key="1">
    <source>
        <dbReference type="ARBA" id="ARBA00001400"/>
    </source>
</evidence>
<dbReference type="Pfam" id="PF03167">
    <property type="entry name" value="UDG"/>
    <property type="match status" value="1"/>
</dbReference>
<evidence type="ECO:0000256" key="9">
    <source>
        <dbReference type="HAMAP-Rule" id="MF_00148"/>
    </source>
</evidence>
<dbReference type="NCBIfam" id="NF003589">
    <property type="entry name" value="PRK05254.1-2"/>
    <property type="match status" value="1"/>
</dbReference>
<dbReference type="PROSITE" id="PS00130">
    <property type="entry name" value="U_DNA_GLYCOSYLASE"/>
    <property type="match status" value="1"/>
</dbReference>
<dbReference type="Proteomes" id="UP000269573">
    <property type="component" value="Unassembled WGS sequence"/>
</dbReference>
<evidence type="ECO:0000256" key="3">
    <source>
        <dbReference type="ARBA" id="ARBA00008184"/>
    </source>
</evidence>
<dbReference type="Gene3D" id="3.40.470.10">
    <property type="entry name" value="Uracil-DNA glycosylase-like domain"/>
    <property type="match status" value="1"/>
</dbReference>
<dbReference type="EC" id="3.2.2.27" evidence="4 9"/>
<dbReference type="GO" id="GO:0004844">
    <property type="term" value="F:uracil DNA N-glycosylase activity"/>
    <property type="evidence" value="ECO:0007669"/>
    <property type="project" value="UniProtKB-UniRule"/>
</dbReference>
<dbReference type="InterPro" id="IPR018085">
    <property type="entry name" value="Ura-DNA_Glyclase_AS"/>
</dbReference>
<accession>A0A3M8CUE0</accession>
<dbReference type="PANTHER" id="PTHR11264">
    <property type="entry name" value="URACIL-DNA GLYCOSYLASE"/>
    <property type="match status" value="1"/>
</dbReference>
<dbReference type="HAMAP" id="MF_00148">
    <property type="entry name" value="UDG"/>
    <property type="match status" value="1"/>
</dbReference>
<gene>
    <name evidence="9" type="primary">ung</name>
    <name evidence="13" type="ORF">EDM59_27345</name>
</gene>
<dbReference type="SMART" id="SM00986">
    <property type="entry name" value="UDG"/>
    <property type="match status" value="1"/>
</dbReference>
<comment type="similarity">
    <text evidence="3 9 11">Belongs to the uracil-DNA glycosylase (UDG) superfamily. UNG family.</text>
</comment>
<evidence type="ECO:0000256" key="8">
    <source>
        <dbReference type="ARBA" id="ARBA00023204"/>
    </source>
</evidence>
<dbReference type="FunFam" id="3.40.470.10:FF:000001">
    <property type="entry name" value="Uracil-DNA glycosylase"/>
    <property type="match status" value="1"/>
</dbReference>
<dbReference type="SUPFAM" id="SSF52141">
    <property type="entry name" value="Uracil-DNA glycosylase-like"/>
    <property type="match status" value="1"/>
</dbReference>
<dbReference type="PANTHER" id="PTHR11264:SF0">
    <property type="entry name" value="URACIL-DNA GLYCOSYLASE"/>
    <property type="match status" value="1"/>
</dbReference>
<dbReference type="NCBIfam" id="NF003592">
    <property type="entry name" value="PRK05254.1-5"/>
    <property type="match status" value="1"/>
</dbReference>
<evidence type="ECO:0000256" key="11">
    <source>
        <dbReference type="RuleBase" id="RU003780"/>
    </source>
</evidence>
<evidence type="ECO:0000313" key="14">
    <source>
        <dbReference type="Proteomes" id="UP000269573"/>
    </source>
</evidence>
<comment type="caution">
    <text evidence="13">The sequence shown here is derived from an EMBL/GenBank/DDBJ whole genome shotgun (WGS) entry which is preliminary data.</text>
</comment>
<keyword evidence="6 9" id="KW-0227">DNA damage</keyword>
<evidence type="ECO:0000313" key="13">
    <source>
        <dbReference type="EMBL" id="RNB79410.1"/>
    </source>
</evidence>
<protein>
    <recommendedName>
        <fullName evidence="5 9">Uracil-DNA glycosylase</fullName>
        <shortName evidence="9">UDG</shortName>
        <ecNumber evidence="4 9">3.2.2.27</ecNumber>
    </recommendedName>
</protein>
<proteinExistence type="inferred from homology"/>
<dbReference type="SMART" id="SM00987">
    <property type="entry name" value="UreE_C"/>
    <property type="match status" value="1"/>
</dbReference>
<dbReference type="GO" id="GO:0097510">
    <property type="term" value="P:base-excision repair, AP site formation via deaminated base removal"/>
    <property type="evidence" value="ECO:0007669"/>
    <property type="project" value="TreeGrafter"/>
</dbReference>
<evidence type="ECO:0000256" key="7">
    <source>
        <dbReference type="ARBA" id="ARBA00022801"/>
    </source>
</evidence>
<evidence type="ECO:0000256" key="6">
    <source>
        <dbReference type="ARBA" id="ARBA00022763"/>
    </source>
</evidence>
<evidence type="ECO:0000256" key="2">
    <source>
        <dbReference type="ARBA" id="ARBA00002631"/>
    </source>
</evidence>
<evidence type="ECO:0000256" key="4">
    <source>
        <dbReference type="ARBA" id="ARBA00012030"/>
    </source>
</evidence>
<sequence length="228" mass="26132">MMSILQNDWGKVLADEFEKPYYLRLRQMLKEEYQTQTIYPDMYSIFTALHLTGYENTKVVILGQDPYHGPGQAHGLSFSVKPGIKPPPSLQNIYKELQSDLNCTIPQHGYLTHWAKQGVMMLNTVLTVRSGTPNSHKGLGWETFTDQIITHLNERETPMVFILWGKHAQEKAAFIDSRKHFIIQSPHPSPFSANRGFFGSRPFSRANAFLRSKGIAEIDWQLPLEPEE</sequence>
<evidence type="ECO:0000256" key="5">
    <source>
        <dbReference type="ARBA" id="ARBA00018429"/>
    </source>
</evidence>
<dbReference type="InterPro" id="IPR036895">
    <property type="entry name" value="Uracil-DNA_glycosylase-like_sf"/>
</dbReference>